<gene>
    <name evidence="4" type="ORF">L3556_06220</name>
</gene>
<reference evidence="4" key="2">
    <citation type="submission" date="2022-01" db="EMBL/GenBank/DDBJ databases">
        <authorList>
            <person name="Zivanovic Y."/>
            <person name="Moreira D."/>
            <person name="Lopez-Garcia P."/>
        </authorList>
    </citation>
    <scope>NUCLEOTIDE SEQUENCE</scope>
    <source>
        <strain evidence="4">G9</strain>
    </source>
</reference>
<dbReference type="Proteomes" id="UP001154265">
    <property type="component" value="Unassembled WGS sequence"/>
</dbReference>
<keyword evidence="5" id="KW-1185">Reference proteome</keyword>
<accession>A0ABT6EZ34</accession>
<reference evidence="4" key="1">
    <citation type="journal article" date="2022" name="Genome Biol. Evol.">
        <title>A New Gene Family Diagnostic for Intracellular Biomineralization of Amorphous Ca Carbonates by Cyanobacteria.</title>
        <authorList>
            <person name="Benzerara K."/>
            <person name="Duprat E."/>
            <person name="Bitard-Feildel T."/>
            <person name="Caumes G."/>
            <person name="Cassier-Chauvat C."/>
            <person name="Chauvat F."/>
            <person name="Dezi M."/>
            <person name="Diop S.I."/>
            <person name="Gaschignard G."/>
            <person name="Gorgen S."/>
            <person name="Gugger M."/>
            <person name="Lopez-Garcia P."/>
            <person name="Millet M."/>
            <person name="Skouri-Panet F."/>
            <person name="Moreira D."/>
            <person name="Callebaut I."/>
        </authorList>
    </citation>
    <scope>NUCLEOTIDE SEQUENCE</scope>
    <source>
        <strain evidence="4">G9</strain>
    </source>
</reference>
<proteinExistence type="predicted"/>
<evidence type="ECO:0000313" key="4">
    <source>
        <dbReference type="EMBL" id="MDG2990530.1"/>
    </source>
</evidence>
<feature type="compositionally biased region" description="Pro residues" evidence="2">
    <location>
        <begin position="287"/>
        <end position="300"/>
    </location>
</feature>
<evidence type="ECO:0000259" key="3">
    <source>
        <dbReference type="Pfam" id="PF01936"/>
    </source>
</evidence>
<evidence type="ECO:0000313" key="5">
    <source>
        <dbReference type="Proteomes" id="UP001154265"/>
    </source>
</evidence>
<dbReference type="CDD" id="cd11297">
    <property type="entry name" value="PIN_LabA-like_N_1"/>
    <property type="match status" value="1"/>
</dbReference>
<feature type="compositionally biased region" description="Basic residues" evidence="2">
    <location>
        <begin position="334"/>
        <end position="345"/>
    </location>
</feature>
<feature type="domain" description="NYN" evidence="3">
    <location>
        <begin position="131"/>
        <end position="282"/>
    </location>
</feature>
<feature type="region of interest" description="Disordered" evidence="2">
    <location>
        <begin position="627"/>
        <end position="672"/>
    </location>
</feature>
<keyword evidence="1" id="KW-0175">Coiled coil</keyword>
<protein>
    <submittedName>
        <fullName evidence="4">NYN domain-containing protein</fullName>
    </submittedName>
</protein>
<evidence type="ECO:0000256" key="2">
    <source>
        <dbReference type="SAM" id="MobiDB-lite"/>
    </source>
</evidence>
<dbReference type="EMBL" id="JAKKUT010000002">
    <property type="protein sequence ID" value="MDG2990530.1"/>
    <property type="molecule type" value="Genomic_DNA"/>
</dbReference>
<dbReference type="InterPro" id="IPR021139">
    <property type="entry name" value="NYN"/>
</dbReference>
<dbReference type="Gene3D" id="3.40.50.1010">
    <property type="entry name" value="5'-nuclease"/>
    <property type="match status" value="1"/>
</dbReference>
<comment type="caution">
    <text evidence="4">The sequence shown here is derived from an EMBL/GenBank/DDBJ whole genome shotgun (WGS) entry which is preliminary data.</text>
</comment>
<evidence type="ECO:0000256" key="1">
    <source>
        <dbReference type="SAM" id="Coils"/>
    </source>
</evidence>
<feature type="region of interest" description="Disordered" evidence="2">
    <location>
        <begin position="287"/>
        <end position="372"/>
    </location>
</feature>
<organism evidence="4 5">
    <name type="scientific">Candidatus Synechococcus calcipolaris G9</name>
    <dbReference type="NCBI Taxonomy" id="1497997"/>
    <lineage>
        <taxon>Bacteria</taxon>
        <taxon>Bacillati</taxon>
        <taxon>Cyanobacteriota</taxon>
        <taxon>Cyanophyceae</taxon>
        <taxon>Synechococcales</taxon>
        <taxon>Synechococcaceae</taxon>
        <taxon>Synechococcus</taxon>
    </lineage>
</organism>
<dbReference type="PANTHER" id="PTHR35811">
    <property type="entry name" value="SLR1870 PROTEIN"/>
    <property type="match status" value="1"/>
</dbReference>
<dbReference type="PANTHER" id="PTHR35811:SF1">
    <property type="entry name" value="HTH OST-TYPE DOMAIN-CONTAINING PROTEIN"/>
    <property type="match status" value="1"/>
</dbReference>
<sequence>MKVNYWLIPPVGALLAGAIALAALPNRPRAALVMSSLGALGGAYFTEASRRSRSELKSSKDLSQLTLAVQSLETKLKEQVDQLHQQQQEQQSQVNDSLATLAEHHSQLAQSVGRLEQQIQAQPTPSLGGQAAIFYDIENLIKGYAITFANVKKISLQAIRDEVCKTDKIKQILVQRAYANWSAPRLDSMRREMHQMGIEPVQVFGFSYENRKNAADIQLAIDVTNMIEQNPLIDTYVIVSGDGGFGSLAKKLREYGKTVIGCSYTDAAGKSFQAICDAFIHIQDPTLPPGQALPPEPPILTSPKDAKKAKSNKANSKVMGDRPQRSQPEPPKLRNQRQTRKRSSARHGSSSGDSHPKAPESSGSHPSRNDHLDADNARLVEAIARVYSDHPDDALTKTKEILDWYRQDEICGPRLAAQGLYIKKVQQAVEYLIPDFQPLTLGMVQFSEYMRYVCQDSPFCVARDRHQSNTPKLALRDSLPTHFKLEANFSKRPLHQPQTYRGILAKTNFSPPILTSSLALNFIANWLINHLQDSMNRDDLIEQMLYHAPASVGRISLEHGIKNYIAAAVLVSKSREISLSGDYISPQHILDDLKTALQDHLTPPLAKINESVKTEIIDQLLALPENPSELSIPGETEDTNNSSNENPDKVPTPTMAEAPGDGPKDGVCGDES</sequence>
<feature type="coiled-coil region" evidence="1">
    <location>
        <begin position="62"/>
        <end position="93"/>
    </location>
</feature>
<dbReference type="Pfam" id="PF01936">
    <property type="entry name" value="NYN"/>
    <property type="match status" value="1"/>
</dbReference>
<dbReference type="RefSeq" id="WP_277866439.1">
    <property type="nucleotide sequence ID" value="NZ_JAKKUT010000002.1"/>
</dbReference>
<name>A0ABT6EZ34_9SYNE</name>